<feature type="region of interest" description="Disordered" evidence="1">
    <location>
        <begin position="69"/>
        <end position="89"/>
    </location>
</feature>
<dbReference type="AlphaFoldDB" id="A0A4C1X4A4"/>
<keyword evidence="3" id="KW-1185">Reference proteome</keyword>
<sequence>MIGAGPTRTQLENGSAGPAKYHTRIEITRAITAYTTVLRPVSESSSGSLHPPSPYSPFRQLILPAIRHSIPTHERTGDVSEVASAQGRR</sequence>
<evidence type="ECO:0000313" key="3">
    <source>
        <dbReference type="Proteomes" id="UP000299102"/>
    </source>
</evidence>
<dbReference type="EMBL" id="BGZK01000708">
    <property type="protein sequence ID" value="GBP57075.1"/>
    <property type="molecule type" value="Genomic_DNA"/>
</dbReference>
<proteinExistence type="predicted"/>
<gene>
    <name evidence="2" type="ORF">EVAR_36742_1</name>
</gene>
<reference evidence="2 3" key="1">
    <citation type="journal article" date="2019" name="Commun. Biol.">
        <title>The bagworm genome reveals a unique fibroin gene that provides high tensile strength.</title>
        <authorList>
            <person name="Kono N."/>
            <person name="Nakamura H."/>
            <person name="Ohtoshi R."/>
            <person name="Tomita M."/>
            <person name="Numata K."/>
            <person name="Arakawa K."/>
        </authorList>
    </citation>
    <scope>NUCLEOTIDE SEQUENCE [LARGE SCALE GENOMIC DNA]</scope>
</reference>
<accession>A0A4C1X4A4</accession>
<evidence type="ECO:0000256" key="1">
    <source>
        <dbReference type="SAM" id="MobiDB-lite"/>
    </source>
</evidence>
<dbReference type="Proteomes" id="UP000299102">
    <property type="component" value="Unassembled WGS sequence"/>
</dbReference>
<organism evidence="2 3">
    <name type="scientific">Eumeta variegata</name>
    <name type="common">Bagworm moth</name>
    <name type="synonym">Eumeta japonica</name>
    <dbReference type="NCBI Taxonomy" id="151549"/>
    <lineage>
        <taxon>Eukaryota</taxon>
        <taxon>Metazoa</taxon>
        <taxon>Ecdysozoa</taxon>
        <taxon>Arthropoda</taxon>
        <taxon>Hexapoda</taxon>
        <taxon>Insecta</taxon>
        <taxon>Pterygota</taxon>
        <taxon>Neoptera</taxon>
        <taxon>Endopterygota</taxon>
        <taxon>Lepidoptera</taxon>
        <taxon>Glossata</taxon>
        <taxon>Ditrysia</taxon>
        <taxon>Tineoidea</taxon>
        <taxon>Psychidae</taxon>
        <taxon>Oiketicinae</taxon>
        <taxon>Eumeta</taxon>
    </lineage>
</organism>
<protein>
    <submittedName>
        <fullName evidence="2">Uncharacterized protein</fullName>
    </submittedName>
</protein>
<comment type="caution">
    <text evidence="2">The sequence shown here is derived from an EMBL/GenBank/DDBJ whole genome shotgun (WGS) entry which is preliminary data.</text>
</comment>
<evidence type="ECO:0000313" key="2">
    <source>
        <dbReference type="EMBL" id="GBP57075.1"/>
    </source>
</evidence>
<name>A0A4C1X4A4_EUMVA</name>